<evidence type="ECO:0000313" key="1">
    <source>
        <dbReference type="EMBL" id="GFD38530.1"/>
    </source>
</evidence>
<protein>
    <submittedName>
        <fullName evidence="1">Uncharacterized protein</fullName>
    </submittedName>
</protein>
<organism evidence="1">
    <name type="scientific">Tanacetum cinerariifolium</name>
    <name type="common">Dalmatian daisy</name>
    <name type="synonym">Chrysanthemum cinerariifolium</name>
    <dbReference type="NCBI Taxonomy" id="118510"/>
    <lineage>
        <taxon>Eukaryota</taxon>
        <taxon>Viridiplantae</taxon>
        <taxon>Streptophyta</taxon>
        <taxon>Embryophyta</taxon>
        <taxon>Tracheophyta</taxon>
        <taxon>Spermatophyta</taxon>
        <taxon>Magnoliopsida</taxon>
        <taxon>eudicotyledons</taxon>
        <taxon>Gunneridae</taxon>
        <taxon>Pentapetalae</taxon>
        <taxon>asterids</taxon>
        <taxon>campanulids</taxon>
        <taxon>Asterales</taxon>
        <taxon>Asteraceae</taxon>
        <taxon>Asteroideae</taxon>
        <taxon>Anthemideae</taxon>
        <taxon>Anthemidinae</taxon>
        <taxon>Tanacetum</taxon>
    </lineage>
</organism>
<sequence length="31" mass="3912">KPCEVNWCTNFHLHYYFAELNKERQRPPYEV</sequence>
<dbReference type="AlphaFoldDB" id="A0A699VVY6"/>
<accession>A0A699VVY6</accession>
<comment type="caution">
    <text evidence="1">The sequence shown here is derived from an EMBL/GenBank/DDBJ whole genome shotgun (WGS) entry which is preliminary data.</text>
</comment>
<reference evidence="1" key="1">
    <citation type="journal article" date="2019" name="Sci. Rep.">
        <title>Draft genome of Tanacetum cinerariifolium, the natural source of mosquito coil.</title>
        <authorList>
            <person name="Yamashiro T."/>
            <person name="Shiraishi A."/>
            <person name="Satake H."/>
            <person name="Nakayama K."/>
        </authorList>
    </citation>
    <scope>NUCLEOTIDE SEQUENCE</scope>
</reference>
<name>A0A699VVY6_TANCI</name>
<proteinExistence type="predicted"/>
<dbReference type="EMBL" id="BKCJ011501901">
    <property type="protein sequence ID" value="GFD38530.1"/>
    <property type="molecule type" value="Genomic_DNA"/>
</dbReference>
<feature type="non-terminal residue" evidence="1">
    <location>
        <position position="1"/>
    </location>
</feature>
<gene>
    <name evidence="1" type="ORF">Tci_910499</name>
</gene>